<keyword evidence="6 8" id="KW-0414">Isoprene biosynthesis</keyword>
<dbReference type="KEGG" id="kbt:BCUE_0759"/>
<evidence type="ECO:0000313" key="11">
    <source>
        <dbReference type="EMBL" id="AGF49916.1"/>
    </source>
</evidence>
<dbReference type="RefSeq" id="WP_015238161.1">
    <property type="nucleotide sequence ID" value="NC_020285.1"/>
</dbReference>
<sequence>MNFPFYVGQGFDIHRLMIGYQLKIGGVNIPYSHGLIGHSDADVLIHAIIDALLGASRLGDIGRNFPDDSIEYKDIDSRVILRKTADKIDFKRLRIINLDTTIHAQSPKMAPYVDSMISNISEDLRVDPKFINIKAKSNENLGHIGRGEGISANAIVLLADKDFIFIR</sequence>
<dbReference type="GO" id="GO:0016114">
    <property type="term" value="P:terpenoid biosynthetic process"/>
    <property type="evidence" value="ECO:0007669"/>
    <property type="project" value="InterPro"/>
</dbReference>
<evidence type="ECO:0000256" key="1">
    <source>
        <dbReference type="ARBA" id="ARBA00000200"/>
    </source>
</evidence>
<evidence type="ECO:0000256" key="9">
    <source>
        <dbReference type="RuleBase" id="RU004395"/>
    </source>
</evidence>
<dbReference type="EMBL" id="CP003807">
    <property type="protein sequence ID" value="AGF49916.1"/>
    <property type="molecule type" value="Genomic_DNA"/>
</dbReference>
<accession>M1M0W1</accession>
<feature type="binding site" evidence="8">
    <location>
        <position position="146"/>
    </location>
    <ligand>
        <name>4-CDP-2-C-methyl-D-erythritol 2-phosphate</name>
        <dbReference type="ChEBI" id="CHEBI:57919"/>
    </ligand>
</feature>
<evidence type="ECO:0000259" key="10">
    <source>
        <dbReference type="Pfam" id="PF02542"/>
    </source>
</evidence>
<dbReference type="EC" id="4.6.1.12" evidence="4 8"/>
<proteinExistence type="inferred from homology"/>
<evidence type="ECO:0000256" key="6">
    <source>
        <dbReference type="ARBA" id="ARBA00023229"/>
    </source>
</evidence>
<evidence type="ECO:0000256" key="3">
    <source>
        <dbReference type="ARBA" id="ARBA00008480"/>
    </source>
</evidence>
<feature type="binding site" evidence="8">
    <location>
        <position position="46"/>
    </location>
    <ligand>
        <name>a divalent metal cation</name>
        <dbReference type="ChEBI" id="CHEBI:60240"/>
    </ligand>
</feature>
<dbReference type="AlphaFoldDB" id="M1M0W1"/>
<comment type="function">
    <text evidence="8">Involved in the biosynthesis of isopentenyl diphosphate (IPP) and dimethylallyl diphosphate (DMAPP), two major building blocks of isoprenoid compounds. Catalyzes the conversion of 4-diphosphocytidyl-2-C-methyl-D-erythritol 2-phosphate (CDP-ME2P) to 2-C-methyl-D-erythritol 2,4-cyclodiphosphate (ME-CPP) with a corresponding release of cytidine 5-monophosphate (CMP).</text>
</comment>
<dbReference type="PANTHER" id="PTHR43181:SF1">
    <property type="entry name" value="2-C-METHYL-D-ERYTHRITOL 2,4-CYCLODIPHOSPHATE SYNTHASE, CHLOROPLASTIC"/>
    <property type="match status" value="1"/>
</dbReference>
<dbReference type="PANTHER" id="PTHR43181">
    <property type="entry name" value="2-C-METHYL-D-ERYTHRITOL 2,4-CYCLODIPHOSPHATE SYNTHASE, CHLOROPLASTIC"/>
    <property type="match status" value="1"/>
</dbReference>
<comment type="caution">
    <text evidence="8">Lacks conserved residue(s) required for the propagation of feature annotation.</text>
</comment>
<feature type="binding site" evidence="8">
    <location>
        <begin position="104"/>
        <end position="110"/>
    </location>
    <ligand>
        <name>4-CDP-2-C-methyl-D-erythritol 2-phosphate</name>
        <dbReference type="ChEBI" id="CHEBI:57919"/>
    </ligand>
</feature>
<dbReference type="HAMAP" id="MF_00107">
    <property type="entry name" value="IspF"/>
    <property type="match status" value="1"/>
</dbReference>
<name>M1M0W1_9PROT</name>
<dbReference type="HOGENOM" id="CLU_084630_2_0_4"/>
<feature type="binding site" evidence="8">
    <location>
        <begin position="38"/>
        <end position="39"/>
    </location>
    <ligand>
        <name>4-CDP-2-C-methyl-D-erythritol 2-phosphate</name>
        <dbReference type="ChEBI" id="CHEBI:57919"/>
    </ligand>
</feature>
<evidence type="ECO:0000313" key="12">
    <source>
        <dbReference type="Proteomes" id="UP000011563"/>
    </source>
</evidence>
<keyword evidence="7 8" id="KW-0456">Lyase</keyword>
<gene>
    <name evidence="8" type="primary">ispF</name>
    <name evidence="11" type="ORF">BCUE_0759</name>
</gene>
<organism evidence="11 12">
    <name type="scientific">Candidatus Kinetoplastidibacterium blastocrithidiae TCC012E</name>
    <dbReference type="NCBI Taxonomy" id="1208922"/>
    <lineage>
        <taxon>Bacteria</taxon>
        <taxon>Pseudomonadati</taxon>
        <taxon>Pseudomonadota</taxon>
        <taxon>Betaproteobacteria</taxon>
        <taxon>Candidatus Kinetoplastidibacterium</taxon>
    </lineage>
</organism>
<comment type="catalytic activity">
    <reaction evidence="1 8 9">
        <text>4-CDP-2-C-methyl-D-erythritol 2-phosphate = 2-C-methyl-D-erythritol 2,4-cyclic diphosphate + CMP</text>
        <dbReference type="Rhea" id="RHEA:23864"/>
        <dbReference type="ChEBI" id="CHEBI:57919"/>
        <dbReference type="ChEBI" id="CHEBI:58483"/>
        <dbReference type="ChEBI" id="CHEBI:60377"/>
        <dbReference type="EC" id="4.6.1.12"/>
    </reaction>
</comment>
<dbReference type="InterPro" id="IPR003526">
    <property type="entry name" value="MECDP_synthase"/>
</dbReference>
<keyword evidence="12" id="KW-1185">Reference proteome</keyword>
<dbReference type="SUPFAM" id="SSF69765">
    <property type="entry name" value="IpsF-like"/>
    <property type="match status" value="1"/>
</dbReference>
<dbReference type="UniPathway" id="UPA00056">
    <property type="reaction ID" value="UER00095"/>
</dbReference>
<feature type="site" description="Transition state stabilizer" evidence="8">
    <location>
        <position position="38"/>
    </location>
</feature>
<feature type="binding site" evidence="8">
    <location>
        <begin position="60"/>
        <end position="62"/>
    </location>
    <ligand>
        <name>4-CDP-2-C-methyl-D-erythritol 2-phosphate</name>
        <dbReference type="ChEBI" id="CHEBI:57919"/>
    </ligand>
</feature>
<dbReference type="Gene3D" id="3.30.1330.50">
    <property type="entry name" value="2-C-methyl-D-erythritol 2,4-cyclodiphosphate synthase"/>
    <property type="match status" value="1"/>
</dbReference>
<protein>
    <recommendedName>
        <fullName evidence="4 8">2-C-methyl-D-erythritol 2,4-cyclodiphosphate synthase</fullName>
        <shortName evidence="8">MECDP-synthase</shortName>
        <shortName evidence="8">MECPP-synthase</shortName>
        <shortName evidence="8">MECPS</shortName>
        <ecNumber evidence="4 8">4.6.1.12</ecNumber>
    </recommendedName>
</protein>
<evidence type="ECO:0000256" key="7">
    <source>
        <dbReference type="ARBA" id="ARBA00023239"/>
    </source>
</evidence>
<dbReference type="GO" id="GO:0008685">
    <property type="term" value="F:2-C-methyl-D-erythritol 2,4-cyclodiphosphate synthase activity"/>
    <property type="evidence" value="ECO:0007669"/>
    <property type="project" value="UniProtKB-UniRule"/>
</dbReference>
<dbReference type="NCBIfam" id="TIGR00151">
    <property type="entry name" value="ispF"/>
    <property type="match status" value="1"/>
</dbReference>
<comment type="similarity">
    <text evidence="3 8 9">Belongs to the IspF family.</text>
</comment>
<feature type="site" description="Transition state stabilizer" evidence="8">
    <location>
        <position position="137"/>
    </location>
</feature>
<dbReference type="CDD" id="cd00554">
    <property type="entry name" value="MECDP_synthase"/>
    <property type="match status" value="1"/>
</dbReference>
<reference evidence="11 12" key="1">
    <citation type="journal article" date="2013" name="Genome Biol. Evol.">
        <title>Genome evolution and phylogenomic analysis of candidatus kinetoplastibacterium, the betaproteobacterial endosymbionts of strigomonas and angomonas.</title>
        <authorList>
            <person name="Alves J.M."/>
            <person name="Serrano M.G."/>
            <person name="Maia da Silva F."/>
            <person name="Voegtly L.J."/>
            <person name="Matveyev A.V."/>
            <person name="Teixeira M.M."/>
            <person name="Camargo E.P."/>
            <person name="Buck G.A."/>
        </authorList>
    </citation>
    <scope>NUCLEOTIDE SEQUENCE [LARGE SCALE GENOMIC DNA]</scope>
    <source>
        <strain evidence="11 12">TCC012E</strain>
    </source>
</reference>
<evidence type="ECO:0000256" key="5">
    <source>
        <dbReference type="ARBA" id="ARBA00022723"/>
    </source>
</evidence>
<dbReference type="Pfam" id="PF02542">
    <property type="entry name" value="YgbB"/>
    <property type="match status" value="1"/>
</dbReference>
<evidence type="ECO:0000256" key="2">
    <source>
        <dbReference type="ARBA" id="ARBA00004709"/>
    </source>
</evidence>
<dbReference type="InterPro" id="IPR036571">
    <property type="entry name" value="MECDP_synthase_sf"/>
</dbReference>
<comment type="pathway">
    <text evidence="2 8">Isoprenoid biosynthesis; isopentenyl diphosphate biosynthesis via DXP pathway; isopentenyl diphosphate from 1-deoxy-D-xylulose 5-phosphate: step 4/6.</text>
</comment>
<comment type="cofactor">
    <cofactor evidence="8">
        <name>a divalent metal cation</name>
        <dbReference type="ChEBI" id="CHEBI:60240"/>
    </cofactor>
    <text evidence="8">Binds 1 divalent metal cation per subunit.</text>
</comment>
<keyword evidence="5 8" id="KW-0479">Metal-binding</keyword>
<feature type="domain" description="2-C-methyl-D-erythritol 2,4-cyclodiphosphate synthase" evidence="10">
    <location>
        <begin position="6"/>
        <end position="158"/>
    </location>
</feature>
<dbReference type="PATRIC" id="fig|1208922.3.peg.469"/>
<dbReference type="InterPro" id="IPR020555">
    <property type="entry name" value="MECDP_synthase_CS"/>
</dbReference>
<dbReference type="GO" id="GO:0019288">
    <property type="term" value="P:isopentenyl diphosphate biosynthetic process, methylerythritol 4-phosphate pathway"/>
    <property type="evidence" value="ECO:0007669"/>
    <property type="project" value="UniProtKB-UniRule"/>
</dbReference>
<dbReference type="GO" id="GO:0046872">
    <property type="term" value="F:metal ion binding"/>
    <property type="evidence" value="ECO:0007669"/>
    <property type="project" value="UniProtKB-KW"/>
</dbReference>
<evidence type="ECO:0000256" key="8">
    <source>
        <dbReference type="HAMAP-Rule" id="MF_00107"/>
    </source>
</evidence>
<comment type="subunit">
    <text evidence="8">Homotrimer.</text>
</comment>
<feature type="binding site" evidence="8">
    <location>
        <position position="12"/>
    </location>
    <ligand>
        <name>a divalent metal cation</name>
        <dbReference type="ChEBI" id="CHEBI:60240"/>
    </ligand>
</feature>
<dbReference type="Proteomes" id="UP000011563">
    <property type="component" value="Chromosome"/>
</dbReference>
<evidence type="ECO:0000256" key="4">
    <source>
        <dbReference type="ARBA" id="ARBA00012579"/>
    </source>
</evidence>
<dbReference type="PROSITE" id="PS01350">
    <property type="entry name" value="ISPF"/>
    <property type="match status" value="1"/>
</dbReference>
<feature type="binding site" evidence="8">
    <location>
        <begin position="12"/>
        <end position="14"/>
    </location>
    <ligand>
        <name>4-CDP-2-C-methyl-D-erythritol 2-phosphate</name>
        <dbReference type="ChEBI" id="CHEBI:57919"/>
    </ligand>
</feature>
<feature type="binding site" evidence="8">
    <location>
        <position position="14"/>
    </location>
    <ligand>
        <name>a divalent metal cation</name>
        <dbReference type="ChEBI" id="CHEBI:60240"/>
    </ligand>
</feature>